<reference evidence="6 7" key="1">
    <citation type="submission" date="2020-03" db="EMBL/GenBank/DDBJ databases">
        <title>Genomic Encyclopedia of Type Strains, Phase IV (KMG-IV): sequencing the most valuable type-strain genomes for metagenomic binning, comparative biology and taxonomic classification.</title>
        <authorList>
            <person name="Goeker M."/>
        </authorList>
    </citation>
    <scope>NUCLEOTIDE SEQUENCE [LARGE SCALE GENOMIC DNA]</scope>
    <source>
        <strain evidence="6 7">DSM 21299</strain>
    </source>
</reference>
<accession>A0A846M7H6</accession>
<dbReference type="GO" id="GO:0008202">
    <property type="term" value="P:steroid metabolic process"/>
    <property type="evidence" value="ECO:0007669"/>
    <property type="project" value="UniProtKB-ARBA"/>
</dbReference>
<evidence type="ECO:0000256" key="2">
    <source>
        <dbReference type="ARBA" id="ARBA00022630"/>
    </source>
</evidence>
<dbReference type="PANTHER" id="PTHR43400">
    <property type="entry name" value="FUMARATE REDUCTASE"/>
    <property type="match status" value="1"/>
</dbReference>
<gene>
    <name evidence="6" type="ORF">FHS54_002809</name>
</gene>
<protein>
    <submittedName>
        <fullName evidence="6">Succinate dehydrogenase/fumarate reductase flavoprotein subunit</fullName>
    </submittedName>
</protein>
<keyword evidence="2" id="KW-0285">Flavoprotein</keyword>
<evidence type="ECO:0000313" key="6">
    <source>
        <dbReference type="EMBL" id="NIJ17809.1"/>
    </source>
</evidence>
<keyword evidence="3" id="KW-0274">FAD</keyword>
<dbReference type="PANTHER" id="PTHR43400:SF10">
    <property type="entry name" value="3-OXOSTEROID 1-DEHYDROGENASE"/>
    <property type="match status" value="1"/>
</dbReference>
<evidence type="ECO:0000256" key="1">
    <source>
        <dbReference type="ARBA" id="ARBA00001974"/>
    </source>
</evidence>
<organism evidence="6 7">
    <name type="scientific">Sphingobium vermicomposti</name>
    <dbReference type="NCBI Taxonomy" id="529005"/>
    <lineage>
        <taxon>Bacteria</taxon>
        <taxon>Pseudomonadati</taxon>
        <taxon>Pseudomonadota</taxon>
        <taxon>Alphaproteobacteria</taxon>
        <taxon>Sphingomonadales</taxon>
        <taxon>Sphingomonadaceae</taxon>
        <taxon>Sphingobium</taxon>
    </lineage>
</organism>
<dbReference type="Proteomes" id="UP000576821">
    <property type="component" value="Unassembled WGS sequence"/>
</dbReference>
<dbReference type="InterPro" id="IPR036188">
    <property type="entry name" value="FAD/NAD-bd_sf"/>
</dbReference>
<evidence type="ECO:0000313" key="7">
    <source>
        <dbReference type="Proteomes" id="UP000576821"/>
    </source>
</evidence>
<evidence type="ECO:0000256" key="4">
    <source>
        <dbReference type="ARBA" id="ARBA00023002"/>
    </source>
</evidence>
<dbReference type="Gene3D" id="3.50.50.60">
    <property type="entry name" value="FAD/NAD(P)-binding domain"/>
    <property type="match status" value="2"/>
</dbReference>
<dbReference type="RefSeq" id="WP_167304611.1">
    <property type="nucleotide sequence ID" value="NZ_JAASQR010000004.1"/>
</dbReference>
<comment type="caution">
    <text evidence="6">The sequence shown here is derived from an EMBL/GenBank/DDBJ whole genome shotgun (WGS) entry which is preliminary data.</text>
</comment>
<dbReference type="AlphaFoldDB" id="A0A846M7H6"/>
<dbReference type="Pfam" id="PF00890">
    <property type="entry name" value="FAD_binding_2"/>
    <property type="match status" value="1"/>
</dbReference>
<sequence length="543" mass="58616">MTVATQWDEETEVLIVGSGAAGCSAALAARTAGAQVLLLERTDKLGGTSAVSGGVPWIPNNHHMHEIGRSDSREQALTYLRRISLGKMDDGMIETFVDTAPQVLLFLEKETDLRFRALQMPDYHPEFPGGNVGRSVTAGIFPAGTLGELRPALRSSAHFPIPISIADVEDGFNVLDPELIGGRLNEDMVGMGGALMAGLLKGLVDHGVRIERNVRVLRLVQDNDVVIGIEAERDGKPWRVGVRKGVILACGGYEWNKEMTREFLRGPMHSPHSPPWNEGDGLKMAMQAGAALGNMSEAWWQPSVTIPGEEYDGRPLVRLTGIERCGPGSIIVNRSGRRFVNEACNYNDIGRVFQAFDPVDFDYPNLPAWHIVSQDYMDRFPFLTRYPGDPVPSWMESADTLSELAAKIGVDPAGLEAQVARFNDNARNGVDPDFHRGESIYELYWGDPSAEGTAKTLGPLERGPYYAVETKIGTIGTKGGPRTNERAEVLSLSGGTVPGLYAAGNAMASIMGMAYPGGGATLGPALTFGHIAGREAARGSNRF</sequence>
<dbReference type="SUPFAM" id="SSF51905">
    <property type="entry name" value="FAD/NAD(P)-binding domain"/>
    <property type="match status" value="1"/>
</dbReference>
<dbReference type="InterPro" id="IPR050315">
    <property type="entry name" value="FAD-oxidoreductase_2"/>
</dbReference>
<proteinExistence type="predicted"/>
<dbReference type="EMBL" id="JAASQR010000004">
    <property type="protein sequence ID" value="NIJ17809.1"/>
    <property type="molecule type" value="Genomic_DNA"/>
</dbReference>
<evidence type="ECO:0000259" key="5">
    <source>
        <dbReference type="Pfam" id="PF00890"/>
    </source>
</evidence>
<keyword evidence="7" id="KW-1185">Reference proteome</keyword>
<comment type="cofactor">
    <cofactor evidence="1">
        <name>FAD</name>
        <dbReference type="ChEBI" id="CHEBI:57692"/>
    </cofactor>
</comment>
<dbReference type="GO" id="GO:0016491">
    <property type="term" value="F:oxidoreductase activity"/>
    <property type="evidence" value="ECO:0007669"/>
    <property type="project" value="UniProtKB-KW"/>
</dbReference>
<keyword evidence="4" id="KW-0560">Oxidoreductase</keyword>
<dbReference type="InterPro" id="IPR027477">
    <property type="entry name" value="Succ_DH/fumarate_Rdtase_cat_sf"/>
</dbReference>
<dbReference type="InterPro" id="IPR003953">
    <property type="entry name" value="FAD-dep_OxRdtase_2_FAD-bd"/>
</dbReference>
<name>A0A846M7H6_9SPHN</name>
<feature type="domain" description="FAD-dependent oxidoreductase 2 FAD-binding" evidence="5">
    <location>
        <begin position="13"/>
        <end position="522"/>
    </location>
</feature>
<evidence type="ECO:0000256" key="3">
    <source>
        <dbReference type="ARBA" id="ARBA00022827"/>
    </source>
</evidence>
<dbReference type="SUPFAM" id="SSF56425">
    <property type="entry name" value="Succinate dehydrogenase/fumarate reductase flavoprotein, catalytic domain"/>
    <property type="match status" value="1"/>
</dbReference>